<feature type="compositionally biased region" description="Low complexity" evidence="1">
    <location>
        <begin position="76"/>
        <end position="93"/>
    </location>
</feature>
<evidence type="ECO:0000259" key="2">
    <source>
        <dbReference type="Pfam" id="PF20994"/>
    </source>
</evidence>
<feature type="compositionally biased region" description="Acidic residues" evidence="1">
    <location>
        <begin position="38"/>
        <end position="47"/>
    </location>
</feature>
<dbReference type="eggNOG" id="ENOG502S0ZV">
    <property type="taxonomic scope" value="Eukaryota"/>
</dbReference>
<evidence type="ECO:0000256" key="1">
    <source>
        <dbReference type="SAM" id="MobiDB-lite"/>
    </source>
</evidence>
<organism evidence="3 4">
    <name type="scientific">Eremothecium gossypii (strain ATCC 10895 / CBS 109.51 / FGSC 9923 / NRRL Y-1056)</name>
    <name type="common">Yeast</name>
    <name type="synonym">Ashbya gossypii</name>
    <dbReference type="NCBI Taxonomy" id="284811"/>
    <lineage>
        <taxon>Eukaryota</taxon>
        <taxon>Fungi</taxon>
        <taxon>Dikarya</taxon>
        <taxon>Ascomycota</taxon>
        <taxon>Saccharomycotina</taxon>
        <taxon>Saccharomycetes</taxon>
        <taxon>Saccharomycetales</taxon>
        <taxon>Saccharomycetaceae</taxon>
        <taxon>Eremothecium</taxon>
    </lineage>
</organism>
<reference evidence="4" key="2">
    <citation type="journal article" date="2013" name="G3 (Bethesda)">
        <title>Genomes of Ashbya fungi isolated from insects reveal four mating-type loci, numerous translocations, lack of transposons, and distinct gene duplications.</title>
        <authorList>
            <person name="Dietrich F.S."/>
            <person name="Voegeli S."/>
            <person name="Kuo S."/>
            <person name="Philippsen P."/>
        </authorList>
    </citation>
    <scope>GENOME REANNOTATION</scope>
    <source>
        <strain evidence="4">ATCC 10895 / CBS 109.51 / FGSC 9923 / NRRL Y-1056</strain>
    </source>
</reference>
<sequence>MERRVKLLYRQRGSALRRVEQEVVIQDGAPAAATAAEESVEPPEEPADLPQLEAGDWAVGSPGDAAAWEPPEAVDEAPSAAGSPAAGGEAPGEAADEASRFAGLSATQLATSITSVATVEVLSEVVTALFSQQLAPQCAERFRRARTRAERLSYKLELRIFERLEAQVRADLRDIVDIHRSNNELCYQMKQILRLRHELTEELVAVRAQRAELDLAAARDSAQAQDLAALLRLNARLHGLRTAAARSL</sequence>
<dbReference type="InterPro" id="IPR048743">
    <property type="entry name" value="AME1"/>
</dbReference>
<dbReference type="RefSeq" id="NP_982693.1">
    <property type="nucleotide sequence ID" value="NM_208046.1"/>
</dbReference>
<dbReference type="STRING" id="284811.Q75EC4"/>
<evidence type="ECO:0000313" key="3">
    <source>
        <dbReference type="EMBL" id="AAS50517.1"/>
    </source>
</evidence>
<dbReference type="AlphaFoldDB" id="Q75EC4"/>
<dbReference type="Proteomes" id="UP000000591">
    <property type="component" value="Chromosome I"/>
</dbReference>
<dbReference type="OrthoDB" id="4067487at2759"/>
<protein>
    <submittedName>
        <fullName evidence="3">AAR150Cp</fullName>
    </submittedName>
</protein>
<dbReference type="GeneID" id="4618522"/>
<keyword evidence="4" id="KW-1185">Reference proteome</keyword>
<dbReference type="InParanoid" id="Q75EC4"/>
<dbReference type="EMBL" id="AE016814">
    <property type="protein sequence ID" value="AAS50517.1"/>
    <property type="molecule type" value="Genomic_DNA"/>
</dbReference>
<reference evidence="3 4" key="1">
    <citation type="journal article" date="2004" name="Science">
        <title>The Ashbya gossypii genome as a tool for mapping the ancient Saccharomyces cerevisiae genome.</title>
        <authorList>
            <person name="Dietrich F.S."/>
            <person name="Voegeli S."/>
            <person name="Brachat S."/>
            <person name="Lerch A."/>
            <person name="Gates K."/>
            <person name="Steiner S."/>
            <person name="Mohr C."/>
            <person name="Pohlmann R."/>
            <person name="Luedi P."/>
            <person name="Choi S."/>
            <person name="Wing R.A."/>
            <person name="Flavier A."/>
            <person name="Gaffney T.D."/>
            <person name="Philippsen P."/>
        </authorList>
    </citation>
    <scope>NUCLEOTIDE SEQUENCE [LARGE SCALE GENOMIC DNA]</scope>
    <source>
        <strain evidence="4">ATCC 10895 / CBS 109.51 / FGSC 9923 / NRRL Y-1056</strain>
    </source>
</reference>
<evidence type="ECO:0000313" key="4">
    <source>
        <dbReference type="Proteomes" id="UP000000591"/>
    </source>
</evidence>
<feature type="region of interest" description="Disordered" evidence="1">
    <location>
        <begin position="29"/>
        <end position="96"/>
    </location>
</feature>
<proteinExistence type="predicted"/>
<gene>
    <name evidence="3" type="ORF">AGOS_AAR150C</name>
</gene>
<feature type="domain" description="Inner kinetochore subunit AME1" evidence="2">
    <location>
        <begin position="97"/>
        <end position="242"/>
    </location>
</feature>
<dbReference type="Pfam" id="PF20994">
    <property type="entry name" value="CENPU"/>
    <property type="match status" value="1"/>
</dbReference>
<dbReference type="OMA" id="CYQMKQI"/>
<accession>Q75EC4</accession>
<name>Q75EC4_EREGS</name>
<dbReference type="HOGENOM" id="CLU_068947_0_0_1"/>
<dbReference type="KEGG" id="ago:AGOS_AAR150C"/>